<dbReference type="InterPro" id="IPR005468">
    <property type="entry name" value="Avidin/str"/>
</dbReference>
<dbReference type="GO" id="GO:0009374">
    <property type="term" value="F:biotin binding"/>
    <property type="evidence" value="ECO:0007669"/>
    <property type="project" value="InterPro"/>
</dbReference>
<dbReference type="Pfam" id="PF01382">
    <property type="entry name" value="Avidin"/>
    <property type="match status" value="1"/>
</dbReference>
<evidence type="ECO:0000313" key="7">
    <source>
        <dbReference type="Proteomes" id="UP000051497"/>
    </source>
</evidence>
<keyword evidence="2" id="KW-0964">Secreted</keyword>
<dbReference type="RefSeq" id="WP_075066049.1">
    <property type="nucleotide sequence ID" value="NZ_LKAJ02000001.1"/>
</dbReference>
<dbReference type="OrthoDB" id="6198934at2"/>
<organism evidence="5">
    <name type="scientific">Candidatus Berkiella aquae</name>
    <dbReference type="NCBI Taxonomy" id="295108"/>
    <lineage>
        <taxon>Bacteria</taxon>
        <taxon>Pseudomonadati</taxon>
        <taxon>Pseudomonadota</taxon>
        <taxon>Gammaproteobacteria</taxon>
        <taxon>Candidatus Berkiellales</taxon>
        <taxon>Candidatus Berkiellaceae</taxon>
        <taxon>Candidatus Berkiella</taxon>
    </lineage>
</organism>
<dbReference type="EMBL" id="LKAJ01000004">
    <property type="protein sequence ID" value="KRG21675.1"/>
    <property type="molecule type" value="Genomic_DNA"/>
</dbReference>
<comment type="subcellular location">
    <subcellularLocation>
        <location evidence="1">Secreted</location>
    </subcellularLocation>
</comment>
<evidence type="ECO:0000313" key="5">
    <source>
        <dbReference type="EMBL" id="KRG21675.1"/>
    </source>
</evidence>
<reference evidence="6" key="3">
    <citation type="submission" date="2021-06" db="EMBL/GenBank/DDBJ databases">
        <title>Genomic Description and Analysis of Intracellular Bacteria, Candidatus Berkiella cookevillensis and Candidatus Berkiella aquae.</title>
        <authorList>
            <person name="Kidane D.T."/>
            <person name="Mehari Y.T."/>
            <person name="Rice F.C."/>
            <person name="Arivett B.A."/>
            <person name="Farone A.L."/>
            <person name="Berk S.G."/>
            <person name="Farone M.B."/>
        </authorList>
    </citation>
    <scope>NUCLEOTIDE SEQUENCE</scope>
    <source>
        <strain evidence="6">HT99</strain>
    </source>
</reference>
<evidence type="ECO:0000256" key="3">
    <source>
        <dbReference type="ARBA" id="ARBA00022729"/>
    </source>
</evidence>
<accession>A0A0Q9YLM5</accession>
<dbReference type="PROSITE" id="PS51326">
    <property type="entry name" value="AVIDIN_2"/>
    <property type="match status" value="1"/>
</dbReference>
<evidence type="ECO:0000256" key="4">
    <source>
        <dbReference type="SAM" id="SignalP"/>
    </source>
</evidence>
<feature type="signal peptide" evidence="4">
    <location>
        <begin position="1"/>
        <end position="26"/>
    </location>
</feature>
<reference evidence="6" key="2">
    <citation type="journal article" date="2016" name="Genome Announc.">
        <title>Draft Genome Sequences of Two Novel Amoeba-Resistant Intranuclear Bacteria, 'Candidatus Berkiella cookevillensis' and 'Candidatus Berkiella aquae'.</title>
        <authorList>
            <person name="Mehari Y.T."/>
            <person name="Arivett B.A."/>
            <person name="Farone A.L."/>
            <person name="Gunderson J.H."/>
            <person name="Farone M.B."/>
        </authorList>
    </citation>
    <scope>NUCLEOTIDE SEQUENCE</scope>
    <source>
        <strain evidence="6">HT99</strain>
    </source>
</reference>
<sequence length="143" mass="15675">MNQLQYGLVITVLGMLSMGCSEVASAQEMIYKNQRGSIMKLELHPQEENTGKITGTFTTAVGNCKADMNVPMPITGFYNGNAITVAVNFPHCKQVVAMTGHLLEENKTLYTLWLDAAHTADPMKKDWAANITGADFYQQVKSA</sequence>
<name>A0A0Q9YLM5_9GAMM</name>
<evidence type="ECO:0000256" key="1">
    <source>
        <dbReference type="ARBA" id="ARBA00004613"/>
    </source>
</evidence>
<comment type="caution">
    <text evidence="5">The sequence shown here is derived from an EMBL/GenBank/DDBJ whole genome shotgun (WGS) entry which is preliminary data.</text>
</comment>
<dbReference type="SUPFAM" id="SSF50876">
    <property type="entry name" value="Avidin/streptavidin"/>
    <property type="match status" value="1"/>
</dbReference>
<dbReference type="Proteomes" id="UP000051497">
    <property type="component" value="Unassembled WGS sequence"/>
</dbReference>
<feature type="chain" id="PRO_5043129697" evidence="4">
    <location>
        <begin position="27"/>
        <end position="143"/>
    </location>
</feature>
<protein>
    <submittedName>
        <fullName evidence="5 6">Avidin family protein</fullName>
    </submittedName>
</protein>
<keyword evidence="7" id="KW-1185">Reference proteome</keyword>
<dbReference type="Gene3D" id="2.40.128.30">
    <property type="entry name" value="Avidin-like"/>
    <property type="match status" value="1"/>
</dbReference>
<dbReference type="AlphaFoldDB" id="A0A0Q9YLM5"/>
<evidence type="ECO:0000313" key="6">
    <source>
        <dbReference type="EMBL" id="MCS5711603.1"/>
    </source>
</evidence>
<evidence type="ECO:0000256" key="2">
    <source>
        <dbReference type="ARBA" id="ARBA00022525"/>
    </source>
</evidence>
<keyword evidence="3 4" id="KW-0732">Signal</keyword>
<dbReference type="GO" id="GO:0005576">
    <property type="term" value="C:extracellular region"/>
    <property type="evidence" value="ECO:0007669"/>
    <property type="project" value="UniProtKB-SubCell"/>
</dbReference>
<dbReference type="InterPro" id="IPR036896">
    <property type="entry name" value="Avidin-like_sf"/>
</dbReference>
<reference evidence="5" key="1">
    <citation type="submission" date="2015-09" db="EMBL/GenBank/DDBJ databases">
        <title>Draft Genome Sequences of Two Novel Amoeba-resistant Intranuclear Bacteria, Candidatus Berkiella cookevillensis and Candidatus Berkiella aquae.</title>
        <authorList>
            <person name="Mehari Y.T."/>
            <person name="Arivett B.A."/>
            <person name="Farone A.L."/>
            <person name="Gunderson J.H."/>
            <person name="Farone M.B."/>
        </authorList>
    </citation>
    <scope>NUCLEOTIDE SEQUENCE [LARGE SCALE GENOMIC DNA]</scope>
    <source>
        <strain evidence="5">HT99</strain>
    </source>
</reference>
<proteinExistence type="predicted"/>
<gene>
    <name evidence="6" type="ORF">HT99x_009150</name>
    <name evidence="5" type="ORF">HT99x_01428</name>
</gene>
<dbReference type="EMBL" id="LKAJ02000001">
    <property type="protein sequence ID" value="MCS5711603.1"/>
    <property type="molecule type" value="Genomic_DNA"/>
</dbReference>